<dbReference type="Proteomes" id="UP000559256">
    <property type="component" value="Unassembled WGS sequence"/>
</dbReference>
<evidence type="ECO:0000256" key="3">
    <source>
        <dbReference type="ARBA" id="ARBA00022989"/>
    </source>
</evidence>
<dbReference type="GO" id="GO:0016020">
    <property type="term" value="C:membrane"/>
    <property type="evidence" value="ECO:0007669"/>
    <property type="project" value="UniProtKB-SubCell"/>
</dbReference>
<keyword evidence="4 5" id="KW-0472">Membrane</keyword>
<reference evidence="7 8" key="1">
    <citation type="journal article" date="2020" name="ISME J.">
        <title>Uncovering the hidden diversity of litter-decomposition mechanisms in mushroom-forming fungi.</title>
        <authorList>
            <person name="Floudas D."/>
            <person name="Bentzer J."/>
            <person name="Ahren D."/>
            <person name="Johansson T."/>
            <person name="Persson P."/>
            <person name="Tunlid A."/>
        </authorList>
    </citation>
    <scope>NUCLEOTIDE SEQUENCE [LARGE SCALE GENOMIC DNA]</scope>
    <source>
        <strain evidence="7 8">CBS 291.85</strain>
    </source>
</reference>
<protein>
    <submittedName>
        <fullName evidence="7">Uncharacterized protein</fullName>
    </submittedName>
</protein>
<dbReference type="EMBL" id="JAACJM010000020">
    <property type="protein sequence ID" value="KAF5367202.1"/>
    <property type="molecule type" value="Genomic_DNA"/>
</dbReference>
<evidence type="ECO:0000256" key="5">
    <source>
        <dbReference type="PROSITE-ProRule" id="PRU00282"/>
    </source>
</evidence>
<evidence type="ECO:0000256" key="6">
    <source>
        <dbReference type="SAM" id="Phobius"/>
    </source>
</evidence>
<dbReference type="OrthoDB" id="21292at2759"/>
<dbReference type="AlphaFoldDB" id="A0A8H5GLM9"/>
<feature type="transmembrane region" description="Helical" evidence="6">
    <location>
        <begin position="411"/>
        <end position="434"/>
    </location>
</feature>
<proteinExistence type="predicted"/>
<name>A0A8H5GLM9_9AGAR</name>
<dbReference type="InterPro" id="IPR023395">
    <property type="entry name" value="MCP_dom_sf"/>
</dbReference>
<organism evidence="7 8">
    <name type="scientific">Tetrapyrgos nigripes</name>
    <dbReference type="NCBI Taxonomy" id="182062"/>
    <lineage>
        <taxon>Eukaryota</taxon>
        <taxon>Fungi</taxon>
        <taxon>Dikarya</taxon>
        <taxon>Basidiomycota</taxon>
        <taxon>Agaricomycotina</taxon>
        <taxon>Agaricomycetes</taxon>
        <taxon>Agaricomycetidae</taxon>
        <taxon>Agaricales</taxon>
        <taxon>Marasmiineae</taxon>
        <taxon>Marasmiaceae</taxon>
        <taxon>Tetrapyrgos</taxon>
    </lineage>
</organism>
<accession>A0A8H5GLM9</accession>
<keyword evidence="2 5" id="KW-0812">Transmembrane</keyword>
<evidence type="ECO:0000256" key="4">
    <source>
        <dbReference type="ARBA" id="ARBA00023136"/>
    </source>
</evidence>
<evidence type="ECO:0000256" key="2">
    <source>
        <dbReference type="ARBA" id="ARBA00022692"/>
    </source>
</evidence>
<evidence type="ECO:0000256" key="1">
    <source>
        <dbReference type="ARBA" id="ARBA00004141"/>
    </source>
</evidence>
<feature type="transmembrane region" description="Helical" evidence="6">
    <location>
        <begin position="359"/>
        <end position="379"/>
    </location>
</feature>
<keyword evidence="8" id="KW-1185">Reference proteome</keyword>
<sequence>MMKRINKVEGLSGFLKGFVPALLQGYLALFLAHLASPVFVIPDGDGDDATSRTYLILRFRHFLVTVAGIPLSIIIKRAIYTPCILSFGSYKPALSVLLSPSERLQPWRLYLSPRIFAVALIEAVMDLALEFYFHPLFYDWIIRSHPSAYAIRIALYKFIDIPLEVISIRLLLRRHGVDDNGTTGGNPSEVAGLRKYPAHAYVIGSRQGPYTSLYDCVVKMVREEGWMVFYRGLIFSCLRPGLLRSYHYCSLSWTSFLSPPARSSLSTWTHPLVLQGAWETTMSHQEKAMVRPWKDVDQAYVRLEDMKSVKELDLYLPRTKSTSPKSAGLAGEVVGLESCEEGIHGGARQPQPTILISRLFYWGFVCPPFWLSGVIFWVIRRSRPVYGASTNATVAATQLQNVERKYAIRCLYAFLIFSVTVVGIAVTVWAVLVLKRFERDVKGVQS</sequence>
<feature type="transmembrane region" description="Helical" evidence="6">
    <location>
        <begin position="21"/>
        <end position="41"/>
    </location>
</feature>
<gene>
    <name evidence="7" type="ORF">D9758_003921</name>
</gene>
<dbReference type="SUPFAM" id="SSF103506">
    <property type="entry name" value="Mitochondrial carrier"/>
    <property type="match status" value="1"/>
</dbReference>
<comment type="subcellular location">
    <subcellularLocation>
        <location evidence="1">Membrane</location>
        <topology evidence="1">Multi-pass membrane protein</topology>
    </subcellularLocation>
</comment>
<evidence type="ECO:0000313" key="7">
    <source>
        <dbReference type="EMBL" id="KAF5367202.1"/>
    </source>
</evidence>
<feature type="repeat" description="Solcar" evidence="5">
    <location>
        <begin position="138"/>
        <end position="257"/>
    </location>
</feature>
<dbReference type="PROSITE" id="PS50920">
    <property type="entry name" value="SOLCAR"/>
    <property type="match status" value="1"/>
</dbReference>
<dbReference type="InterPro" id="IPR018108">
    <property type="entry name" value="MCP_transmembrane"/>
</dbReference>
<keyword evidence="3 6" id="KW-1133">Transmembrane helix</keyword>
<dbReference type="Gene3D" id="1.50.40.10">
    <property type="entry name" value="Mitochondrial carrier domain"/>
    <property type="match status" value="1"/>
</dbReference>
<comment type="caution">
    <text evidence="7">The sequence shown here is derived from an EMBL/GenBank/DDBJ whole genome shotgun (WGS) entry which is preliminary data.</text>
</comment>
<evidence type="ECO:0000313" key="8">
    <source>
        <dbReference type="Proteomes" id="UP000559256"/>
    </source>
</evidence>